<evidence type="ECO:0000256" key="3">
    <source>
        <dbReference type="ARBA" id="ARBA00022730"/>
    </source>
</evidence>
<organism evidence="9">
    <name type="scientific">Vertebrata australis</name>
    <dbReference type="NCBI Taxonomy" id="1967852"/>
    <lineage>
        <taxon>Eukaryota</taxon>
        <taxon>Rhodophyta</taxon>
        <taxon>Florideophyceae</taxon>
        <taxon>Rhodymeniophycidae</taxon>
        <taxon>Ceramiales</taxon>
        <taxon>Rhodomelaceae</taxon>
        <taxon>Polysiphonioideae</taxon>
        <taxon>Vertebrata</taxon>
    </lineage>
</organism>
<evidence type="ECO:0000313" key="9">
    <source>
        <dbReference type="EMBL" id="ARW65716.1"/>
    </source>
</evidence>
<dbReference type="GeneID" id="33358741"/>
<sequence>MTYAVIDLGGNQIIIEPGKFYDINYISAAPGDVIKFNRVLFLNKGNNDYDLGSPCLHNVSVKATILKHLTDDKIAVFKVKPKKNNRVRRGHRQKLTRVFIEDILA</sequence>
<dbReference type="Pfam" id="PF00829">
    <property type="entry name" value="Ribosomal_L21p"/>
    <property type="match status" value="1"/>
</dbReference>
<accession>A0A1Z1MIC9</accession>
<dbReference type="PANTHER" id="PTHR21349:SF7">
    <property type="entry name" value="LARGE RIBOSOMAL SUBUNIT PROTEIN BL21C"/>
    <property type="match status" value="1"/>
</dbReference>
<dbReference type="PROSITE" id="PS01169">
    <property type="entry name" value="RIBOSOMAL_L21"/>
    <property type="match status" value="1"/>
</dbReference>
<dbReference type="GO" id="GO:0006412">
    <property type="term" value="P:translation"/>
    <property type="evidence" value="ECO:0007669"/>
    <property type="project" value="UniProtKB-UniRule"/>
</dbReference>
<evidence type="ECO:0000256" key="1">
    <source>
        <dbReference type="ARBA" id="ARBA00008563"/>
    </source>
</evidence>
<keyword evidence="6 7" id="KW-0687">Ribonucleoprotein</keyword>
<dbReference type="AlphaFoldDB" id="A0A1Z1MIC9"/>
<protein>
    <recommendedName>
        <fullName evidence="7">Large ribosomal subunit protein bL21c</fullName>
    </recommendedName>
</protein>
<keyword evidence="4 7" id="KW-0694">RNA-binding</keyword>
<proteinExistence type="inferred from homology"/>
<dbReference type="HAMAP" id="MF_01363">
    <property type="entry name" value="Ribosomal_bL21"/>
    <property type="match status" value="1"/>
</dbReference>
<keyword evidence="9" id="KW-0150">Chloroplast</keyword>
<name>A0A1Z1MIC9_9FLOR</name>
<keyword evidence="3 7" id="KW-0699">rRNA-binding</keyword>
<dbReference type="InterPro" id="IPR018258">
    <property type="entry name" value="Ribosomal_bL21_CS"/>
</dbReference>
<dbReference type="InterPro" id="IPR001787">
    <property type="entry name" value="Ribosomal_bL21"/>
</dbReference>
<reference evidence="9" key="1">
    <citation type="journal article" date="2017" name="J. Phycol.">
        <title>Analysis of chloroplast genomes and a supermatrix inform reclassification of the Rhodomelaceae (Rhodophyta).</title>
        <authorList>
            <person name="Diaz-Tapia P."/>
            <person name="Maggs C.A."/>
            <person name="West J.A."/>
            <person name="Verbruggen H."/>
        </authorList>
    </citation>
    <scope>NUCLEOTIDE SEQUENCE</scope>
    <source>
        <strain evidence="9">PD931</strain>
    </source>
</reference>
<comment type="function">
    <text evidence="7 8">This protein binds to 23S rRNA.</text>
</comment>
<dbReference type="PANTHER" id="PTHR21349">
    <property type="entry name" value="50S RIBOSOMAL PROTEIN L21"/>
    <property type="match status" value="1"/>
</dbReference>
<dbReference type="SUPFAM" id="SSF141091">
    <property type="entry name" value="L21p-like"/>
    <property type="match status" value="1"/>
</dbReference>
<dbReference type="GO" id="GO:0009507">
    <property type="term" value="C:chloroplast"/>
    <property type="evidence" value="ECO:0007669"/>
    <property type="project" value="UniProtKB-SubCell"/>
</dbReference>
<dbReference type="InterPro" id="IPR036164">
    <property type="entry name" value="bL21-like_sf"/>
</dbReference>
<dbReference type="RefSeq" id="YP_009396530.1">
    <property type="nucleotide sequence ID" value="NC_035283.1"/>
</dbReference>
<evidence type="ECO:0000256" key="4">
    <source>
        <dbReference type="ARBA" id="ARBA00022884"/>
    </source>
</evidence>
<evidence type="ECO:0000256" key="8">
    <source>
        <dbReference type="RuleBase" id="RU000563"/>
    </source>
</evidence>
<dbReference type="GO" id="GO:0005762">
    <property type="term" value="C:mitochondrial large ribosomal subunit"/>
    <property type="evidence" value="ECO:0007669"/>
    <property type="project" value="TreeGrafter"/>
</dbReference>
<evidence type="ECO:0000256" key="2">
    <source>
        <dbReference type="ARBA" id="ARBA00022640"/>
    </source>
</evidence>
<comment type="subunit">
    <text evidence="7 8">Part of the 50S ribosomal subunit.</text>
</comment>
<evidence type="ECO:0000256" key="5">
    <source>
        <dbReference type="ARBA" id="ARBA00022980"/>
    </source>
</evidence>
<geneLocation type="chloroplast" evidence="9"/>
<dbReference type="GO" id="GO:0003735">
    <property type="term" value="F:structural constituent of ribosome"/>
    <property type="evidence" value="ECO:0007669"/>
    <property type="project" value="InterPro"/>
</dbReference>
<evidence type="ECO:0000256" key="7">
    <source>
        <dbReference type="HAMAP-Rule" id="MF_01363"/>
    </source>
</evidence>
<gene>
    <name evidence="7 9" type="primary">rpl21</name>
</gene>
<dbReference type="GO" id="GO:0019843">
    <property type="term" value="F:rRNA binding"/>
    <property type="evidence" value="ECO:0007669"/>
    <property type="project" value="UniProtKB-UniRule"/>
</dbReference>
<keyword evidence="5 7" id="KW-0689">Ribosomal protein</keyword>
<dbReference type="NCBIfam" id="TIGR00061">
    <property type="entry name" value="L21"/>
    <property type="match status" value="1"/>
</dbReference>
<dbReference type="EMBL" id="MF101439">
    <property type="protein sequence ID" value="ARW65716.1"/>
    <property type="molecule type" value="Genomic_DNA"/>
</dbReference>
<evidence type="ECO:0000256" key="6">
    <source>
        <dbReference type="ARBA" id="ARBA00023274"/>
    </source>
</evidence>
<comment type="subcellular location">
    <subcellularLocation>
        <location evidence="7">Plastid</location>
        <location evidence="7">Chloroplast</location>
    </subcellularLocation>
</comment>
<comment type="similarity">
    <text evidence="1 7 8">Belongs to the bacterial ribosomal protein bL21 family.</text>
</comment>
<keyword evidence="2 9" id="KW-0934">Plastid</keyword>
<dbReference type="InterPro" id="IPR028909">
    <property type="entry name" value="bL21-like"/>
</dbReference>